<gene>
    <name evidence="13 17" type="primary">pgk</name>
    <name evidence="17" type="ORF">CPY51_31515</name>
</gene>
<feature type="binding site" evidence="14">
    <location>
        <position position="38"/>
    </location>
    <ligand>
        <name>(2R)-3-phosphoglycerate</name>
        <dbReference type="ChEBI" id="CHEBI:58272"/>
    </ligand>
</feature>
<dbReference type="InterPro" id="IPR001576">
    <property type="entry name" value="Phosphoglycerate_kinase"/>
</dbReference>
<dbReference type="PROSITE" id="PS00111">
    <property type="entry name" value="PGLYCERATE_KINASE"/>
    <property type="match status" value="1"/>
</dbReference>
<dbReference type="SUPFAM" id="SSF53748">
    <property type="entry name" value="Phosphoglycerate kinase"/>
    <property type="match status" value="1"/>
</dbReference>
<feature type="binding site" evidence="13 14">
    <location>
        <begin position="23"/>
        <end position="25"/>
    </location>
    <ligand>
        <name>substrate</name>
    </ligand>
</feature>
<evidence type="ECO:0000256" key="9">
    <source>
        <dbReference type="ARBA" id="ARBA00022741"/>
    </source>
</evidence>
<dbReference type="Gene3D" id="3.40.50.1260">
    <property type="entry name" value="Phosphoglycerate kinase, N-terminal domain"/>
    <property type="match status" value="2"/>
</dbReference>
<evidence type="ECO:0000313" key="18">
    <source>
        <dbReference type="Proteomes" id="UP000248925"/>
    </source>
</evidence>
<dbReference type="GO" id="GO:0006094">
    <property type="term" value="P:gluconeogenesis"/>
    <property type="evidence" value="ECO:0007669"/>
    <property type="project" value="TreeGrafter"/>
</dbReference>
<evidence type="ECO:0000313" key="17">
    <source>
        <dbReference type="EMBL" id="PZM07651.1"/>
    </source>
</evidence>
<dbReference type="Pfam" id="PF00162">
    <property type="entry name" value="PGK"/>
    <property type="match status" value="1"/>
</dbReference>
<protein>
    <recommendedName>
        <fullName evidence="6 13">Phosphoglycerate kinase</fullName>
        <ecNumber evidence="5 13">2.7.2.3</ecNumber>
    </recommendedName>
</protein>
<evidence type="ECO:0000256" key="6">
    <source>
        <dbReference type="ARBA" id="ARBA00016471"/>
    </source>
</evidence>
<evidence type="ECO:0000256" key="2">
    <source>
        <dbReference type="ARBA" id="ARBA00004838"/>
    </source>
</evidence>
<comment type="pathway">
    <text evidence="2 13">Carbohydrate degradation; glycolysis; pyruvate from D-glyceraldehyde 3-phosphate: step 2/5.</text>
</comment>
<dbReference type="InterPro" id="IPR036043">
    <property type="entry name" value="Phosphoglycerate_kinase_sf"/>
</dbReference>
<feature type="binding site" evidence="13">
    <location>
        <position position="120"/>
    </location>
    <ligand>
        <name>substrate</name>
    </ligand>
</feature>
<dbReference type="UniPathway" id="UPA00109">
    <property type="reaction ID" value="UER00185"/>
</dbReference>
<dbReference type="Proteomes" id="UP000248925">
    <property type="component" value="Unassembled WGS sequence"/>
</dbReference>
<evidence type="ECO:0000256" key="5">
    <source>
        <dbReference type="ARBA" id="ARBA00013061"/>
    </source>
</evidence>
<evidence type="ECO:0000256" key="15">
    <source>
        <dbReference type="PIRSR" id="PIRSR000724-2"/>
    </source>
</evidence>
<keyword evidence="18" id="KW-1185">Reference proteome</keyword>
<keyword evidence="12 13" id="KW-0324">Glycolysis</keyword>
<accession>A0A2W4C3M7</accession>
<keyword evidence="8 13" id="KW-0808">Transferase</keyword>
<feature type="binding site" evidence="13 15">
    <location>
        <position position="203"/>
    </location>
    <ligand>
        <name>ATP</name>
        <dbReference type="ChEBI" id="CHEBI:30616"/>
    </ligand>
</feature>
<dbReference type="GO" id="GO:0004618">
    <property type="term" value="F:phosphoglycerate kinase activity"/>
    <property type="evidence" value="ECO:0007669"/>
    <property type="project" value="UniProtKB-UniRule"/>
</dbReference>
<dbReference type="InterPro" id="IPR015824">
    <property type="entry name" value="Phosphoglycerate_kinase_N"/>
</dbReference>
<feature type="binding site" evidence="13">
    <location>
        <position position="38"/>
    </location>
    <ligand>
        <name>substrate</name>
    </ligand>
</feature>
<comment type="subunit">
    <text evidence="4 13">Monomer.</text>
</comment>
<dbReference type="AlphaFoldDB" id="A0A2W4C3M7"/>
<organism evidence="17 18">
    <name type="scientific">Rhizobium tubonense</name>
    <dbReference type="NCBI Taxonomy" id="484088"/>
    <lineage>
        <taxon>Bacteria</taxon>
        <taxon>Pseudomonadati</taxon>
        <taxon>Pseudomonadota</taxon>
        <taxon>Alphaproteobacteria</taxon>
        <taxon>Hyphomicrobiales</taxon>
        <taxon>Rhizobiaceae</taxon>
        <taxon>Rhizobium/Agrobacterium group</taxon>
        <taxon>Rhizobium</taxon>
    </lineage>
</organism>
<dbReference type="RefSeq" id="WP_111164311.1">
    <property type="nucleotide sequence ID" value="NZ_PCDP01000082.1"/>
</dbReference>
<feature type="binding site" evidence="13 15">
    <location>
        <begin position="355"/>
        <end position="358"/>
    </location>
    <ligand>
        <name>ATP</name>
        <dbReference type="ChEBI" id="CHEBI:30616"/>
    </ligand>
</feature>
<proteinExistence type="inferred from homology"/>
<comment type="catalytic activity">
    <reaction evidence="1 13 16">
        <text>(2R)-3-phosphoglycerate + ATP = (2R)-3-phospho-glyceroyl phosphate + ADP</text>
        <dbReference type="Rhea" id="RHEA:14801"/>
        <dbReference type="ChEBI" id="CHEBI:30616"/>
        <dbReference type="ChEBI" id="CHEBI:57604"/>
        <dbReference type="ChEBI" id="CHEBI:58272"/>
        <dbReference type="ChEBI" id="CHEBI:456216"/>
        <dbReference type="EC" id="2.7.2.3"/>
    </reaction>
</comment>
<evidence type="ECO:0000256" key="11">
    <source>
        <dbReference type="ARBA" id="ARBA00022840"/>
    </source>
</evidence>
<comment type="similarity">
    <text evidence="3 13 16">Belongs to the phosphoglycerate kinase family.</text>
</comment>
<keyword evidence="7 13" id="KW-0963">Cytoplasm</keyword>
<keyword evidence="10 13" id="KW-0418">Kinase</keyword>
<dbReference type="OrthoDB" id="9808460at2"/>
<feature type="binding site" evidence="14">
    <location>
        <position position="120"/>
    </location>
    <ligand>
        <name>(2R)-3-phosphoglycerate</name>
        <dbReference type="ChEBI" id="CHEBI:58272"/>
    </ligand>
</feature>
<reference evidence="17 18" key="1">
    <citation type="journal article" date="2018" name="Sci. Rep.">
        <title>Rhizobium tumorigenes sp. nov., a novel plant tumorigenic bacterium isolated from cane gall tumors on thornless blackberry.</title>
        <authorList>
            <person name="Kuzmanovi N."/>
            <person name="Smalla K."/>
            <person name="Gronow S."/>
            <person name="PuBawska J."/>
        </authorList>
    </citation>
    <scope>NUCLEOTIDE SEQUENCE [LARGE SCALE GENOMIC DNA]</scope>
    <source>
        <strain evidence="17 18">CCBAU 85046</strain>
    </source>
</reference>
<feature type="binding site" evidence="13 15">
    <location>
        <position position="325"/>
    </location>
    <ligand>
        <name>ATP</name>
        <dbReference type="ChEBI" id="CHEBI:30616"/>
    </ligand>
</feature>
<evidence type="ECO:0000256" key="10">
    <source>
        <dbReference type="ARBA" id="ARBA00022777"/>
    </source>
</evidence>
<feature type="binding site" evidence="13">
    <location>
        <position position="153"/>
    </location>
    <ligand>
        <name>substrate</name>
    </ligand>
</feature>
<comment type="caution">
    <text evidence="17">The sequence shown here is derived from an EMBL/GenBank/DDBJ whole genome shotgun (WGS) entry which is preliminary data.</text>
</comment>
<dbReference type="InterPro" id="IPR015911">
    <property type="entry name" value="Phosphoglycerate_kinase_CS"/>
</dbReference>
<keyword evidence="11 13" id="KW-0067">ATP-binding</keyword>
<evidence type="ECO:0000256" key="13">
    <source>
        <dbReference type="HAMAP-Rule" id="MF_00145"/>
    </source>
</evidence>
<evidence type="ECO:0000256" key="8">
    <source>
        <dbReference type="ARBA" id="ARBA00022679"/>
    </source>
</evidence>
<dbReference type="GO" id="GO:0005829">
    <property type="term" value="C:cytosol"/>
    <property type="evidence" value="ECO:0007669"/>
    <property type="project" value="TreeGrafter"/>
</dbReference>
<dbReference type="FunFam" id="3.40.50.1260:FF:000006">
    <property type="entry name" value="Phosphoglycerate kinase"/>
    <property type="match status" value="1"/>
</dbReference>
<comment type="subcellular location">
    <subcellularLocation>
        <location evidence="13">Cytoplasm</location>
    </subcellularLocation>
</comment>
<dbReference type="EC" id="2.7.2.3" evidence="5 13"/>
<evidence type="ECO:0000256" key="14">
    <source>
        <dbReference type="PIRSR" id="PIRSR000724-1"/>
    </source>
</evidence>
<dbReference type="PANTHER" id="PTHR11406">
    <property type="entry name" value="PHOSPHOGLYCERATE KINASE"/>
    <property type="match status" value="1"/>
</dbReference>
<keyword evidence="9 13" id="KW-0547">Nucleotide-binding</keyword>
<dbReference type="HAMAP" id="MF_00145">
    <property type="entry name" value="Phosphoglyc_kinase"/>
    <property type="match status" value="1"/>
</dbReference>
<name>A0A2W4C3M7_9HYPH</name>
<evidence type="ECO:0000256" key="3">
    <source>
        <dbReference type="ARBA" id="ARBA00008982"/>
    </source>
</evidence>
<comment type="caution">
    <text evidence="13">Lacks conserved residue(s) required for the propagation of feature annotation.</text>
</comment>
<evidence type="ECO:0000256" key="1">
    <source>
        <dbReference type="ARBA" id="ARBA00000642"/>
    </source>
</evidence>
<dbReference type="PIRSF" id="PIRSF000724">
    <property type="entry name" value="Pgk"/>
    <property type="match status" value="1"/>
</dbReference>
<dbReference type="PRINTS" id="PR00477">
    <property type="entry name" value="PHGLYCKINASE"/>
</dbReference>
<dbReference type="PANTHER" id="PTHR11406:SF23">
    <property type="entry name" value="PHOSPHOGLYCERATE KINASE 1, CHLOROPLASTIC-RELATED"/>
    <property type="match status" value="1"/>
</dbReference>
<dbReference type="FunFam" id="3.40.50.1260:FF:000031">
    <property type="entry name" value="Phosphoglycerate kinase 1"/>
    <property type="match status" value="1"/>
</dbReference>
<evidence type="ECO:0000256" key="7">
    <source>
        <dbReference type="ARBA" id="ARBA00022490"/>
    </source>
</evidence>
<dbReference type="EMBL" id="PCDP01000082">
    <property type="protein sequence ID" value="PZM07651.1"/>
    <property type="molecule type" value="Genomic_DNA"/>
</dbReference>
<feature type="binding site" evidence="13 14">
    <location>
        <begin position="61"/>
        <end position="64"/>
    </location>
    <ligand>
        <name>substrate</name>
    </ligand>
</feature>
<evidence type="ECO:0000256" key="12">
    <source>
        <dbReference type="ARBA" id="ARBA00023152"/>
    </source>
</evidence>
<dbReference type="GO" id="GO:0043531">
    <property type="term" value="F:ADP binding"/>
    <property type="evidence" value="ECO:0007669"/>
    <property type="project" value="TreeGrafter"/>
</dbReference>
<dbReference type="GO" id="GO:0006096">
    <property type="term" value="P:glycolytic process"/>
    <property type="evidence" value="ECO:0007669"/>
    <property type="project" value="UniProtKB-UniRule"/>
</dbReference>
<dbReference type="GO" id="GO:0005524">
    <property type="term" value="F:ATP binding"/>
    <property type="evidence" value="ECO:0007669"/>
    <property type="project" value="UniProtKB-KW"/>
</dbReference>
<sequence length="400" mass="41633">MPAFKTIDDLSDIAGKRVLVRVDLNVPVKDGKVTDATRIERVAPTILELSKKGAKVILLAHFGRPKDGPSPDMSLSLIVPTVEEVLDHAVLFAADCIGPQASDAVAKMKNGDILLLENTRFHKGEEKNDPDFTKALAANGDIYVNDAFSAAHRAHASTEGLAHHLPAYAGRTMQAELEALEKGLGNPVRPVVAIVGGAKVSSKIDLLMNLVKKVDALVIGGGMANTFIAARGADVGKSLCEHDLADTARQIMIEAATAGCAIVLPEDGVVAREFKAGAANEVVAIDAIPSDAMVLDVGPKSVEAVKSWISRASTLVWNGPLGAFEIAPFDAATVAAARHAAECTRAGKLTSVAGGGDTVSALNHAGVVDDFTYVSTAGGAFLEWMEGKVLPGVAVLTAQK</sequence>
<evidence type="ECO:0000256" key="16">
    <source>
        <dbReference type="RuleBase" id="RU000532"/>
    </source>
</evidence>
<feature type="binding site" evidence="14">
    <location>
        <position position="153"/>
    </location>
    <ligand>
        <name>(2R)-3-phosphoglycerate</name>
        <dbReference type="ChEBI" id="CHEBI:58272"/>
    </ligand>
</feature>
<evidence type="ECO:0000256" key="4">
    <source>
        <dbReference type="ARBA" id="ARBA00011245"/>
    </source>
</evidence>